<evidence type="ECO:0000313" key="1">
    <source>
        <dbReference type="EMBL" id="PPQ69645.1"/>
    </source>
</evidence>
<sequence length="308" mass="34728">MTSQRSHPSVRLASKPDSTPVRNFQLWKTSLVFADDHLFWRSGIEEDLNGDTGVWLGMTTFYQARIRAARSFIPVPRSCPTKRPVAYNAFTHNYRNLLHHLEMRATSLHVEFPSEWSGWRGREYDLDLVPGSIPPSSSKSQRVPSDLHVKVEPKAIGDIYSDAPVFRGAIVQPRGFKDANTPWSKNTSVILKFALREDFIEDLVDEARMYAGPLQSLQGSVVPHVYGLYIGASEDGDPVACLALECWGEVIKQSFSKLPVDTRCVVYLSRAVEFNPLGQRPIFNRYTLSKTSNLARSWGNPSSWDVAR</sequence>
<dbReference type="EMBL" id="NHTK01005979">
    <property type="protein sequence ID" value="PPQ69645.1"/>
    <property type="molecule type" value="Genomic_DNA"/>
</dbReference>
<name>A0A409VTP0_9AGAR</name>
<gene>
    <name evidence="1" type="ORF">CVT24_001218</name>
</gene>
<dbReference type="InParanoid" id="A0A409VTP0"/>
<dbReference type="AlphaFoldDB" id="A0A409VTP0"/>
<accession>A0A409VTP0</accession>
<dbReference type="STRING" id="181874.A0A409VTP0"/>
<organism evidence="1 2">
    <name type="scientific">Panaeolus cyanescens</name>
    <dbReference type="NCBI Taxonomy" id="181874"/>
    <lineage>
        <taxon>Eukaryota</taxon>
        <taxon>Fungi</taxon>
        <taxon>Dikarya</taxon>
        <taxon>Basidiomycota</taxon>
        <taxon>Agaricomycotina</taxon>
        <taxon>Agaricomycetes</taxon>
        <taxon>Agaricomycetidae</taxon>
        <taxon>Agaricales</taxon>
        <taxon>Agaricineae</taxon>
        <taxon>Galeropsidaceae</taxon>
        <taxon>Panaeolus</taxon>
    </lineage>
</organism>
<reference evidence="1 2" key="1">
    <citation type="journal article" date="2018" name="Evol. Lett.">
        <title>Horizontal gene cluster transfer increased hallucinogenic mushroom diversity.</title>
        <authorList>
            <person name="Reynolds H.T."/>
            <person name="Vijayakumar V."/>
            <person name="Gluck-Thaler E."/>
            <person name="Korotkin H.B."/>
            <person name="Matheny P.B."/>
            <person name="Slot J.C."/>
        </authorList>
    </citation>
    <scope>NUCLEOTIDE SEQUENCE [LARGE SCALE GENOMIC DNA]</scope>
    <source>
        <strain evidence="1 2">2629</strain>
    </source>
</reference>
<comment type="caution">
    <text evidence="1">The sequence shown here is derived from an EMBL/GenBank/DDBJ whole genome shotgun (WGS) entry which is preliminary data.</text>
</comment>
<proteinExistence type="predicted"/>
<dbReference type="OrthoDB" id="2523749at2759"/>
<protein>
    <submittedName>
        <fullName evidence="1">Uncharacterized protein</fullName>
    </submittedName>
</protein>
<evidence type="ECO:0000313" key="2">
    <source>
        <dbReference type="Proteomes" id="UP000284842"/>
    </source>
</evidence>
<keyword evidence="2" id="KW-1185">Reference proteome</keyword>
<dbReference type="Proteomes" id="UP000284842">
    <property type="component" value="Unassembled WGS sequence"/>
</dbReference>